<dbReference type="Pfam" id="PF20216">
    <property type="entry name" value="DUF6576"/>
    <property type="match status" value="1"/>
</dbReference>
<feature type="transmembrane region" description="Helical" evidence="7">
    <location>
        <begin position="172"/>
        <end position="192"/>
    </location>
</feature>
<name>A0A5C6LL47_9BACT</name>
<dbReference type="PANTHER" id="PTHR43731">
    <property type="entry name" value="RHOMBOID PROTEASE"/>
    <property type="match status" value="1"/>
</dbReference>
<evidence type="ECO:0000256" key="6">
    <source>
        <dbReference type="ARBA" id="ARBA00023136"/>
    </source>
</evidence>
<keyword evidence="11" id="KW-1185">Reference proteome</keyword>
<evidence type="ECO:0000256" key="3">
    <source>
        <dbReference type="ARBA" id="ARBA00022692"/>
    </source>
</evidence>
<keyword evidence="6 7" id="KW-0472">Membrane</keyword>
<proteinExistence type="inferred from homology"/>
<protein>
    <submittedName>
        <fullName evidence="10">Rhomboid family intramembrane serine protease</fullName>
    </submittedName>
</protein>
<evidence type="ECO:0000313" key="10">
    <source>
        <dbReference type="EMBL" id="TWV96853.1"/>
    </source>
</evidence>
<dbReference type="PANTHER" id="PTHR43731:SF14">
    <property type="entry name" value="PRESENILIN-ASSOCIATED RHOMBOID-LIKE PROTEIN, MITOCHONDRIAL"/>
    <property type="match status" value="1"/>
</dbReference>
<evidence type="ECO:0000256" key="4">
    <source>
        <dbReference type="ARBA" id="ARBA00022801"/>
    </source>
</evidence>
<feature type="domain" description="Peptidase S54 rhomboid" evidence="8">
    <location>
        <begin position="44"/>
        <end position="187"/>
    </location>
</feature>
<evidence type="ECO:0000259" key="8">
    <source>
        <dbReference type="Pfam" id="PF01694"/>
    </source>
</evidence>
<feature type="transmembrane region" description="Helical" evidence="7">
    <location>
        <begin position="83"/>
        <end position="102"/>
    </location>
</feature>
<evidence type="ECO:0000256" key="2">
    <source>
        <dbReference type="ARBA" id="ARBA00009045"/>
    </source>
</evidence>
<comment type="subcellular location">
    <subcellularLocation>
        <location evidence="1">Membrane</location>
        <topology evidence="1">Multi-pass membrane protein</topology>
    </subcellularLocation>
</comment>
<dbReference type="Gene3D" id="1.20.1540.10">
    <property type="entry name" value="Rhomboid-like"/>
    <property type="match status" value="1"/>
</dbReference>
<keyword evidence="4" id="KW-0378">Hydrolase</keyword>
<dbReference type="SUPFAM" id="SSF144091">
    <property type="entry name" value="Rhomboid-like"/>
    <property type="match status" value="1"/>
</dbReference>
<comment type="caution">
    <text evidence="10">The sequence shown here is derived from an EMBL/GenBank/DDBJ whole genome shotgun (WGS) entry which is preliminary data.</text>
</comment>
<evidence type="ECO:0000313" key="11">
    <source>
        <dbReference type="Proteomes" id="UP000318815"/>
    </source>
</evidence>
<feature type="transmembrane region" description="Helical" evidence="7">
    <location>
        <begin position="48"/>
        <end position="71"/>
    </location>
</feature>
<feature type="transmembrane region" description="Helical" evidence="7">
    <location>
        <begin position="6"/>
        <end position="23"/>
    </location>
</feature>
<keyword evidence="10" id="KW-0645">Protease</keyword>
<evidence type="ECO:0000256" key="1">
    <source>
        <dbReference type="ARBA" id="ARBA00004141"/>
    </source>
</evidence>
<dbReference type="InterPro" id="IPR035952">
    <property type="entry name" value="Rhomboid-like_sf"/>
</dbReference>
<dbReference type="GO" id="GO:0004252">
    <property type="term" value="F:serine-type endopeptidase activity"/>
    <property type="evidence" value="ECO:0007669"/>
    <property type="project" value="InterPro"/>
</dbReference>
<feature type="domain" description="DUF6576" evidence="9">
    <location>
        <begin position="233"/>
        <end position="278"/>
    </location>
</feature>
<evidence type="ECO:0000259" key="9">
    <source>
        <dbReference type="Pfam" id="PF20216"/>
    </source>
</evidence>
<reference evidence="10 11" key="1">
    <citation type="submission" date="2019-08" db="EMBL/GenBank/DDBJ databases">
        <title>Whole genome sequencing of chitin degrading bacteria Chitinophaga pinensis YS16.</title>
        <authorList>
            <person name="Singh R.P."/>
            <person name="Manchanda G."/>
            <person name="Maurya I.K."/>
            <person name="Joshi N.K."/>
            <person name="Srivastava A.K."/>
        </authorList>
    </citation>
    <scope>NUCLEOTIDE SEQUENCE [LARGE SCALE GENOMIC DNA]</scope>
    <source>
        <strain evidence="10 11">YS-16</strain>
    </source>
</reference>
<dbReference type="InterPro" id="IPR046483">
    <property type="entry name" value="DUF6576"/>
</dbReference>
<dbReference type="InterPro" id="IPR022764">
    <property type="entry name" value="Peptidase_S54_rhomboid_dom"/>
</dbReference>
<dbReference type="EMBL" id="VOHS01000031">
    <property type="protein sequence ID" value="TWV96853.1"/>
    <property type="molecule type" value="Genomic_DNA"/>
</dbReference>
<feature type="transmembrane region" description="Helical" evidence="7">
    <location>
        <begin position="109"/>
        <end position="131"/>
    </location>
</feature>
<feature type="transmembrane region" description="Helical" evidence="7">
    <location>
        <begin position="137"/>
        <end position="160"/>
    </location>
</feature>
<keyword evidence="5 7" id="KW-1133">Transmembrane helix</keyword>
<evidence type="ECO:0000256" key="7">
    <source>
        <dbReference type="SAM" id="Phobius"/>
    </source>
</evidence>
<dbReference type="OrthoDB" id="9807874at2"/>
<dbReference type="AlphaFoldDB" id="A0A5C6LL47"/>
<organism evidence="10 11">
    <name type="scientific">Chitinophaga pinensis</name>
    <dbReference type="NCBI Taxonomy" id="79329"/>
    <lineage>
        <taxon>Bacteria</taxon>
        <taxon>Pseudomonadati</taxon>
        <taxon>Bacteroidota</taxon>
        <taxon>Chitinophagia</taxon>
        <taxon>Chitinophagales</taxon>
        <taxon>Chitinophagaceae</taxon>
        <taxon>Chitinophaga</taxon>
    </lineage>
</organism>
<dbReference type="GO" id="GO:0016020">
    <property type="term" value="C:membrane"/>
    <property type="evidence" value="ECO:0007669"/>
    <property type="project" value="UniProtKB-SubCell"/>
</dbReference>
<comment type="similarity">
    <text evidence="2">Belongs to the peptidase S54 family.</text>
</comment>
<dbReference type="RefSeq" id="WP_146307181.1">
    <property type="nucleotide sequence ID" value="NZ_VOHS01000031.1"/>
</dbReference>
<dbReference type="Proteomes" id="UP000318815">
    <property type="component" value="Unassembled WGS sequence"/>
</dbReference>
<feature type="transmembrane region" description="Helical" evidence="7">
    <location>
        <begin position="198"/>
        <end position="220"/>
    </location>
</feature>
<sequence length="280" mass="31616">MAYIGLINLLLIVVNIAVSYKGLKDRSFFNKYSFEVDRILIEKDYKRLISSGFLHVSWMHLFFNMVSLYLFSSSLELKLGPTAYLTLYFASLIGGNLLSLLIHRNHGDYSAVGASGAVCGVIFASIAVYPAMKLGFFGIPFSIPGWAYGVLFVLYSVYGIKSKKDNIGHEAHLGGALIGMIVALCMVPEVIAENYRTILSILLPGSLFVYVIAQCPHILFIDNKYFKAHVGDYDLDDRYHLERAGQQHDLDYLLEKIHKRGMKSLTRKERDMLMKYSEEV</sequence>
<dbReference type="GO" id="GO:0006508">
    <property type="term" value="P:proteolysis"/>
    <property type="evidence" value="ECO:0007669"/>
    <property type="project" value="UniProtKB-KW"/>
</dbReference>
<dbReference type="InterPro" id="IPR050925">
    <property type="entry name" value="Rhomboid_protease_S54"/>
</dbReference>
<keyword evidence="3 7" id="KW-0812">Transmembrane</keyword>
<dbReference type="Pfam" id="PF01694">
    <property type="entry name" value="Rhomboid"/>
    <property type="match status" value="1"/>
</dbReference>
<gene>
    <name evidence="10" type="ORF">FEF09_22435</name>
</gene>
<evidence type="ECO:0000256" key="5">
    <source>
        <dbReference type="ARBA" id="ARBA00022989"/>
    </source>
</evidence>
<accession>A0A5C6LL47</accession>